<protein>
    <submittedName>
        <fullName evidence="4">Uncharacterized protein</fullName>
    </submittedName>
</protein>
<evidence type="ECO:0000256" key="1">
    <source>
        <dbReference type="ARBA" id="ARBA00022614"/>
    </source>
</evidence>
<reference evidence="4 5" key="1">
    <citation type="submission" date="2020-12" db="EMBL/GenBank/DDBJ databases">
        <title>Effect of drift, selection, and recombination on the evolution of hybrid genomes in Candida yeast pathogens.</title>
        <authorList>
            <person name="Mixao V."/>
            <person name="Ksiezopolska E."/>
            <person name="Saus E."/>
            <person name="Boekhout T."/>
            <person name="Gacser A."/>
            <person name="Gabaldon T."/>
        </authorList>
    </citation>
    <scope>NUCLEOTIDE SEQUENCE [LARGE SCALE GENOMIC DNA]</scope>
    <source>
        <strain evidence="4 5">BP57</strain>
    </source>
</reference>
<dbReference type="GeneID" id="93654138"/>
<gene>
    <name evidence="4" type="ORF">I9W82_005509</name>
</gene>
<feature type="compositionally biased region" description="Basic and acidic residues" evidence="3">
    <location>
        <begin position="739"/>
        <end position="790"/>
    </location>
</feature>
<evidence type="ECO:0000313" key="5">
    <source>
        <dbReference type="Proteomes" id="UP000669133"/>
    </source>
</evidence>
<dbReference type="Gene3D" id="3.80.10.10">
    <property type="entry name" value="Ribonuclease Inhibitor"/>
    <property type="match status" value="2"/>
</dbReference>
<dbReference type="EMBL" id="JAEOAQ010000007">
    <property type="protein sequence ID" value="KAG5417873.1"/>
    <property type="molecule type" value="Genomic_DNA"/>
</dbReference>
<feature type="region of interest" description="Disordered" evidence="3">
    <location>
        <begin position="731"/>
        <end position="790"/>
    </location>
</feature>
<sequence length="813" mass="92574">MSRISLDTYNHDILYEIVSVAGAKNLTKLLDSTFLQSNPNIQQAINKDITKKPIYKYDNATTLFESEDYLIGSNRRTTDFNTIAKVQAFDDYCVENSIAIELEFAYLMRAILDWIEMEKLLKCLKASKFVKRQLKIGLTVSDYTLDLTKLPSLIGPIKERFIGLSINSSPTGSSKGAIDLEYLRDIEVLQLNLCEINGSFSQYHHLRELDYMPPGTQNSIDLQMLPPTLKRLHLYSCERIKCVADKSSELPSLEVIAVTYKGTELPSCVKGILRLMTSSGTSSIEYEGSGYTSADEEFVEILHQEARKKGFSLNSLKLIACSESKIQILPSRRLDQTEMKNEQWCPSELPSTLKEIRLETMELPSSRQILEYFPSSLVKLELIDGANIDWSDSDLDFSKFSNLKTLALKICNIGNYIDSFTFPHSLDEMNLCHNGINSIDAVKFPKNLKKLALVLEGVYEICKAPFPRSLKELDLTGNELKNVDLVFNKFGELLQIDLLDLTRNDLVLSKCKLPDTVRFLAVDCIQDEAFHFGGNLRVLNLSWGEFQKQHEVTLGSSLTSLDLSWCKLKHFSMKLPESLEKIDLSSNGLSEVPVQLCKLRNLKAINISNNKIKSVNLNFTSSALEVFEMNRNKIKELQLTFPETVTNLKSVDLSANRLRRFSMAMIGHNGKTLHNNLYELVLLENYQLSEGDISTLLAQLRKSTHLVWTNSVHYKSSYSYVANQLSNKYLTQRKKRSRNTHDSYLDTDSESGKGRVEEASARKNGRTDRNEQEERDALMKARDGENPDQWSDRKFQQWLFGWNAFTDGYESKL</sequence>
<dbReference type="PANTHER" id="PTHR45712">
    <property type="entry name" value="AGAP008170-PA"/>
    <property type="match status" value="1"/>
</dbReference>
<accession>A0A8H7ZF71</accession>
<organism evidence="4 5">
    <name type="scientific">Candida metapsilosis</name>
    <dbReference type="NCBI Taxonomy" id="273372"/>
    <lineage>
        <taxon>Eukaryota</taxon>
        <taxon>Fungi</taxon>
        <taxon>Dikarya</taxon>
        <taxon>Ascomycota</taxon>
        <taxon>Saccharomycotina</taxon>
        <taxon>Pichiomycetes</taxon>
        <taxon>Debaryomycetaceae</taxon>
        <taxon>Candida/Lodderomyces clade</taxon>
        <taxon>Candida</taxon>
    </lineage>
</organism>
<evidence type="ECO:0000256" key="2">
    <source>
        <dbReference type="ARBA" id="ARBA00022737"/>
    </source>
</evidence>
<name>A0A8H7ZF71_9ASCO</name>
<dbReference type="InterPro" id="IPR032675">
    <property type="entry name" value="LRR_dom_sf"/>
</dbReference>
<dbReference type="PANTHER" id="PTHR45712:SF22">
    <property type="entry name" value="INSULIN-LIKE GROWTH FACTOR-BINDING PROTEIN COMPLEX ACID LABILE SUBUNIT"/>
    <property type="match status" value="1"/>
</dbReference>
<dbReference type="Proteomes" id="UP000669133">
    <property type="component" value="Unassembled WGS sequence"/>
</dbReference>
<keyword evidence="1" id="KW-0433">Leucine-rich repeat</keyword>
<dbReference type="RefSeq" id="XP_067546989.1">
    <property type="nucleotide sequence ID" value="XM_067694693.1"/>
</dbReference>
<keyword evidence="5" id="KW-1185">Reference proteome</keyword>
<dbReference type="SUPFAM" id="SSF52047">
    <property type="entry name" value="RNI-like"/>
    <property type="match status" value="1"/>
</dbReference>
<dbReference type="OrthoDB" id="2015831at2759"/>
<evidence type="ECO:0000313" key="4">
    <source>
        <dbReference type="EMBL" id="KAG5417873.1"/>
    </source>
</evidence>
<comment type="caution">
    <text evidence="4">The sequence shown here is derived from an EMBL/GenBank/DDBJ whole genome shotgun (WGS) entry which is preliminary data.</text>
</comment>
<keyword evidence="2" id="KW-0677">Repeat</keyword>
<evidence type="ECO:0000256" key="3">
    <source>
        <dbReference type="SAM" id="MobiDB-lite"/>
    </source>
</evidence>
<dbReference type="InterPro" id="IPR050333">
    <property type="entry name" value="SLRP"/>
</dbReference>
<dbReference type="AlphaFoldDB" id="A0A8H7ZF71"/>
<proteinExistence type="predicted"/>